<dbReference type="FunFam" id="2.40.30.20:FF:000004">
    <property type="entry name" value="Riboflavin synthase, alpha subunit"/>
    <property type="match status" value="1"/>
</dbReference>
<dbReference type="InterPro" id="IPR026017">
    <property type="entry name" value="Lumazine-bd_dom"/>
</dbReference>
<dbReference type="GO" id="GO:0004746">
    <property type="term" value="F:riboflavin synthase activity"/>
    <property type="evidence" value="ECO:0007669"/>
    <property type="project" value="UniProtKB-UniRule"/>
</dbReference>
<keyword evidence="9" id="KW-0677">Repeat</keyword>
<comment type="subunit">
    <text evidence="4">Homotrimer.</text>
</comment>
<keyword evidence="14" id="KW-1185">Reference proteome</keyword>
<comment type="caution">
    <text evidence="13">The sequence shown here is derived from an EMBL/GenBank/DDBJ whole genome shotgun (WGS) entry which is preliminary data.</text>
</comment>
<dbReference type="FunFam" id="2.40.30.20:FF:000003">
    <property type="entry name" value="Riboflavin synthase, alpha subunit"/>
    <property type="match status" value="1"/>
</dbReference>
<dbReference type="PANTHER" id="PTHR21098">
    <property type="entry name" value="RIBOFLAVIN SYNTHASE ALPHA CHAIN"/>
    <property type="match status" value="1"/>
</dbReference>
<evidence type="ECO:0000256" key="1">
    <source>
        <dbReference type="ARBA" id="ARBA00000968"/>
    </source>
</evidence>
<evidence type="ECO:0000256" key="5">
    <source>
        <dbReference type="ARBA" id="ARBA00012827"/>
    </source>
</evidence>
<evidence type="ECO:0000313" key="14">
    <source>
        <dbReference type="Proteomes" id="UP000469346"/>
    </source>
</evidence>
<dbReference type="GO" id="GO:0009231">
    <property type="term" value="P:riboflavin biosynthetic process"/>
    <property type="evidence" value="ECO:0007669"/>
    <property type="project" value="UniProtKB-KW"/>
</dbReference>
<feature type="repeat" description="Lumazine-binding" evidence="11">
    <location>
        <begin position="1"/>
        <end position="96"/>
    </location>
</feature>
<dbReference type="PIRSF" id="PIRSF000498">
    <property type="entry name" value="Riboflavin_syn_A"/>
    <property type="match status" value="1"/>
</dbReference>
<name>A0A6N9TUE2_DISTH</name>
<dbReference type="Proteomes" id="UP000469346">
    <property type="component" value="Unassembled WGS sequence"/>
</dbReference>
<dbReference type="EMBL" id="JAAGRR010000114">
    <property type="protein sequence ID" value="NDY43057.1"/>
    <property type="molecule type" value="Genomic_DNA"/>
</dbReference>
<dbReference type="CDD" id="cd00402">
    <property type="entry name" value="Riboflavin_synthase_like"/>
    <property type="match status" value="1"/>
</dbReference>
<dbReference type="AlphaFoldDB" id="A0A6N9TUE2"/>
<dbReference type="RefSeq" id="WP_163299176.1">
    <property type="nucleotide sequence ID" value="NZ_JAAGRR010000114.1"/>
</dbReference>
<dbReference type="NCBIfam" id="NF006767">
    <property type="entry name" value="PRK09289.1"/>
    <property type="match status" value="1"/>
</dbReference>
<dbReference type="Pfam" id="PF00677">
    <property type="entry name" value="Lum_binding"/>
    <property type="match status" value="2"/>
</dbReference>
<accession>A0A6N9TUE2</accession>
<evidence type="ECO:0000256" key="3">
    <source>
        <dbReference type="ARBA" id="ARBA00004887"/>
    </source>
</evidence>
<evidence type="ECO:0000256" key="9">
    <source>
        <dbReference type="ARBA" id="ARBA00022737"/>
    </source>
</evidence>
<dbReference type="NCBIfam" id="TIGR00187">
    <property type="entry name" value="ribE"/>
    <property type="match status" value="1"/>
</dbReference>
<evidence type="ECO:0000259" key="12">
    <source>
        <dbReference type="PROSITE" id="PS51177"/>
    </source>
</evidence>
<feature type="repeat" description="Lumazine-binding" evidence="11">
    <location>
        <begin position="97"/>
        <end position="193"/>
    </location>
</feature>
<sequence>MFTGIVAGLGTVREIRPSGGGVAMAVEADFDLEAPAEGESIAVNGVCLTATTISLRRFTVDVSPETLERTTLGSLSPGARVNLERAVRLSDRLGGHLVSGHVDAVGTIRERRPLDRFTLFEIEIPGRLARYVIEKGSVAVDGISLTVNECRGERFSVAVIPHTARLTTMGLRRVGDKVNIEVDIIGKYIEKLMFTPREAAAPPPGLTKEMLARYGFA</sequence>
<dbReference type="SUPFAM" id="SSF63380">
    <property type="entry name" value="Riboflavin synthase domain-like"/>
    <property type="match status" value="2"/>
</dbReference>
<protein>
    <recommendedName>
        <fullName evidence="6 10">Riboflavin synthase</fullName>
        <ecNumber evidence="5 10">2.5.1.9</ecNumber>
    </recommendedName>
</protein>
<comment type="catalytic activity">
    <reaction evidence="1">
        <text>2 6,7-dimethyl-8-(1-D-ribityl)lumazine + H(+) = 5-amino-6-(D-ribitylamino)uracil + riboflavin</text>
        <dbReference type="Rhea" id="RHEA:20772"/>
        <dbReference type="ChEBI" id="CHEBI:15378"/>
        <dbReference type="ChEBI" id="CHEBI:15934"/>
        <dbReference type="ChEBI" id="CHEBI:57986"/>
        <dbReference type="ChEBI" id="CHEBI:58201"/>
        <dbReference type="EC" id="2.5.1.9"/>
    </reaction>
</comment>
<feature type="domain" description="Lumazine-binding" evidence="12">
    <location>
        <begin position="1"/>
        <end position="96"/>
    </location>
</feature>
<gene>
    <name evidence="13" type="ORF">G3N55_09405</name>
</gene>
<dbReference type="PROSITE" id="PS51177">
    <property type="entry name" value="LUMAZINE_BIND"/>
    <property type="match status" value="2"/>
</dbReference>
<evidence type="ECO:0000256" key="10">
    <source>
        <dbReference type="NCBIfam" id="TIGR00187"/>
    </source>
</evidence>
<dbReference type="Gene3D" id="2.40.30.20">
    <property type="match status" value="2"/>
</dbReference>
<organism evidence="13 14">
    <name type="scientific">Dissulfurirhabdus thermomarina</name>
    <dbReference type="NCBI Taxonomy" id="1765737"/>
    <lineage>
        <taxon>Bacteria</taxon>
        <taxon>Deltaproteobacteria</taxon>
        <taxon>Dissulfurirhabdaceae</taxon>
        <taxon>Dissulfurirhabdus</taxon>
    </lineage>
</organism>
<dbReference type="PANTHER" id="PTHR21098:SF12">
    <property type="entry name" value="RIBOFLAVIN SYNTHASE"/>
    <property type="match status" value="1"/>
</dbReference>
<reference evidence="13 14" key="1">
    <citation type="submission" date="2020-02" db="EMBL/GenBank/DDBJ databases">
        <title>Comparative genomics of sulfur disproportionating microorganisms.</title>
        <authorList>
            <person name="Ward L.M."/>
            <person name="Bertran E."/>
            <person name="Johnston D.T."/>
        </authorList>
    </citation>
    <scope>NUCLEOTIDE SEQUENCE [LARGE SCALE GENOMIC DNA]</scope>
    <source>
        <strain evidence="13 14">DSM 100025</strain>
    </source>
</reference>
<dbReference type="EC" id="2.5.1.9" evidence="5 10"/>
<feature type="domain" description="Lumazine-binding" evidence="12">
    <location>
        <begin position="97"/>
        <end position="193"/>
    </location>
</feature>
<evidence type="ECO:0000256" key="11">
    <source>
        <dbReference type="PROSITE-ProRule" id="PRU00524"/>
    </source>
</evidence>
<evidence type="ECO:0000313" key="13">
    <source>
        <dbReference type="EMBL" id="NDY43057.1"/>
    </source>
</evidence>
<evidence type="ECO:0000256" key="4">
    <source>
        <dbReference type="ARBA" id="ARBA00011233"/>
    </source>
</evidence>
<keyword evidence="8 13" id="KW-0808">Transferase</keyword>
<dbReference type="InterPro" id="IPR017938">
    <property type="entry name" value="Riboflavin_synthase-like_b-brl"/>
</dbReference>
<keyword evidence="7" id="KW-0686">Riboflavin biosynthesis</keyword>
<dbReference type="NCBIfam" id="NF009566">
    <property type="entry name" value="PRK13020.1"/>
    <property type="match status" value="1"/>
</dbReference>
<evidence type="ECO:0000256" key="7">
    <source>
        <dbReference type="ARBA" id="ARBA00022619"/>
    </source>
</evidence>
<evidence type="ECO:0000256" key="2">
    <source>
        <dbReference type="ARBA" id="ARBA00002803"/>
    </source>
</evidence>
<evidence type="ECO:0000256" key="6">
    <source>
        <dbReference type="ARBA" id="ARBA00013950"/>
    </source>
</evidence>
<comment type="function">
    <text evidence="2">Catalyzes the dismutation of two molecules of 6,7-dimethyl-8-ribityllumazine, resulting in the formation of riboflavin and 5-amino-6-(D-ribitylamino)uracil.</text>
</comment>
<dbReference type="InterPro" id="IPR023366">
    <property type="entry name" value="ATP_synth_asu-like_sf"/>
</dbReference>
<comment type="pathway">
    <text evidence="3">Cofactor biosynthesis; riboflavin biosynthesis; riboflavin from 2-hydroxy-3-oxobutyl phosphate and 5-amino-6-(D-ribitylamino)uracil: step 2/2.</text>
</comment>
<dbReference type="InterPro" id="IPR001783">
    <property type="entry name" value="Lumazine-bd"/>
</dbReference>
<evidence type="ECO:0000256" key="8">
    <source>
        <dbReference type="ARBA" id="ARBA00022679"/>
    </source>
</evidence>
<proteinExistence type="predicted"/>